<dbReference type="EMBL" id="NSCM01000013">
    <property type="protein sequence ID" value="RAX12739.1"/>
    <property type="molecule type" value="Genomic_DNA"/>
</dbReference>
<dbReference type="Proteomes" id="UP000250919">
    <property type="component" value="Unassembled WGS sequence"/>
</dbReference>
<proteinExistence type="predicted"/>
<gene>
    <name evidence="1" type="ORF">CKY02_10310</name>
</gene>
<dbReference type="InterPro" id="IPR029044">
    <property type="entry name" value="Nucleotide-diphossugar_trans"/>
</dbReference>
<name>A0A329X788_9GAMM</name>
<comment type="caution">
    <text evidence="1">The sequence shown here is derived from an EMBL/GenBank/DDBJ whole genome shotgun (WGS) entry which is preliminary data.</text>
</comment>
<evidence type="ECO:0000313" key="1">
    <source>
        <dbReference type="EMBL" id="RAX12739.1"/>
    </source>
</evidence>
<protein>
    <submittedName>
        <fullName evidence="1">Uncharacterized protein</fullName>
    </submittedName>
</protein>
<dbReference type="RefSeq" id="WP_112895248.1">
    <property type="nucleotide sequence ID" value="NZ_CAWNYH010000013.1"/>
</dbReference>
<accession>A0A329X788</accession>
<dbReference type="GeneID" id="88806259"/>
<sequence length="583" mass="68235">MEVIQLKHDKSLKYRNFKGERNLDFSIFREPEKLLLVSIGKVNNNSKDHKVIEINGTTRFLFEPPHDVCLYNIQTRTPFYAHLIWDIAHQLKIGNYLYVFEDLDDSCILQNSYFKNSFQLIEEQQEYKIFRKTSQLIIEKDKGFDSWTIGIPVGPEEPTFLNYCVSRIIELGIDDLEIILCGKPHSDFKYFNAVKIIGEDIPAPPVHITKKKNEIAKHASKNNLCIIHDRVLLPLNFLSAMKTFGDFFPFVGFQSFYFVDKLNLIPRRYSDFNTISDKLDKYFKLHSMNKKDIKTIANSLSFYYQNPLRSNHGKDYLTGSLYICKTSLWNYCPQNEKLYWDDFEDVEHGIRAASVGIPVIVNPYTITQSMNSRSIIHYYGYINLISNNGKIRLSRAITEILPFIKRKPLFRISIKEAKRRLHRFASKYGADDEVLRSIVSESLSGYSRLSLISKIIHSINIPVWLTEQFVKDFSANVLFESIPPEHYERLKRLLTSNINPRDKKLALIHYPFLQNQVSHSLFHHSFEESKDSWGLRKTKSIKYSNLISASYLKYFYRGVYLPMSVKEIAKLMEQTTMYINEDN</sequence>
<dbReference type="SUPFAM" id="SSF53448">
    <property type="entry name" value="Nucleotide-diphospho-sugar transferases"/>
    <property type="match status" value="1"/>
</dbReference>
<organism evidence="1 2">
    <name type="scientific">Photorhabdus bodei</name>
    <dbReference type="NCBI Taxonomy" id="2029681"/>
    <lineage>
        <taxon>Bacteria</taxon>
        <taxon>Pseudomonadati</taxon>
        <taxon>Pseudomonadota</taxon>
        <taxon>Gammaproteobacteria</taxon>
        <taxon>Enterobacterales</taxon>
        <taxon>Morganellaceae</taxon>
        <taxon>Photorhabdus</taxon>
    </lineage>
</organism>
<reference evidence="1 2" key="1">
    <citation type="journal article" date="2018" name="Int. J. Syst. Evol. Microbiol.">
        <title>Whole-genome-based revisit of Photorhabdus phylogeny: proposal for the elevation of most Photorhabdus subspecies to the species level and description of one novel species Photorhabdus bodei sp. nov., and one novel subspecies Photorhabdus laumondii subsp. clarkei subsp. nov.</title>
        <authorList>
            <person name="Machado R.A.R."/>
            <person name="Wuthrich D."/>
            <person name="Kuhnert P."/>
            <person name="Arce C.C.M."/>
            <person name="Thonen L."/>
            <person name="Ruiz C."/>
            <person name="Zhang X."/>
            <person name="Robert C.A.M."/>
            <person name="Karimi J."/>
            <person name="Kamali S."/>
            <person name="Ma J."/>
            <person name="Bruggmann R."/>
            <person name="Erb M."/>
        </authorList>
    </citation>
    <scope>NUCLEOTIDE SEQUENCE [LARGE SCALE GENOMIC DNA]</scope>
    <source>
        <strain evidence="1 2">LJ24-63</strain>
    </source>
</reference>
<dbReference type="AlphaFoldDB" id="A0A329X788"/>
<evidence type="ECO:0000313" key="2">
    <source>
        <dbReference type="Proteomes" id="UP000250919"/>
    </source>
</evidence>